<dbReference type="AlphaFoldDB" id="A0AAW1QJB1"/>
<dbReference type="SUPFAM" id="SSF51905">
    <property type="entry name" value="FAD/NAD(P)-binding domain"/>
    <property type="match status" value="1"/>
</dbReference>
<keyword evidence="4" id="KW-0274">FAD</keyword>
<dbReference type="InterPro" id="IPR051205">
    <property type="entry name" value="UbiH/COQ6_monooxygenase"/>
</dbReference>
<dbReference type="PRINTS" id="PR00420">
    <property type="entry name" value="RNGMNOXGNASE"/>
</dbReference>
<evidence type="ECO:0000256" key="4">
    <source>
        <dbReference type="ARBA" id="ARBA00022827"/>
    </source>
</evidence>
<keyword evidence="9" id="KW-1185">Reference proteome</keyword>
<feature type="domain" description="FAD-binding" evidence="7">
    <location>
        <begin position="296"/>
        <end position="345"/>
    </location>
</feature>
<name>A0AAW1QJB1_9CHLO</name>
<dbReference type="Proteomes" id="UP001438707">
    <property type="component" value="Unassembled WGS sequence"/>
</dbReference>
<accession>A0AAW1QJB1</accession>
<evidence type="ECO:0000259" key="7">
    <source>
        <dbReference type="Pfam" id="PF01494"/>
    </source>
</evidence>
<dbReference type="PANTHER" id="PTHR43876:SF7">
    <property type="entry name" value="UBIQUINONE BIOSYNTHESIS MONOOXYGENASE COQ6, MITOCHONDRIAL"/>
    <property type="match status" value="1"/>
</dbReference>
<evidence type="ECO:0000256" key="2">
    <source>
        <dbReference type="ARBA" id="ARBA00005349"/>
    </source>
</evidence>
<evidence type="ECO:0000313" key="8">
    <source>
        <dbReference type="EMBL" id="KAK9821489.1"/>
    </source>
</evidence>
<dbReference type="PROSITE" id="PS01304">
    <property type="entry name" value="UBIH"/>
    <property type="match status" value="1"/>
</dbReference>
<dbReference type="GO" id="GO:0016123">
    <property type="term" value="P:xanthophyll biosynthetic process"/>
    <property type="evidence" value="ECO:0007669"/>
    <property type="project" value="TreeGrafter"/>
</dbReference>
<dbReference type="InterPro" id="IPR036188">
    <property type="entry name" value="FAD/NAD-bd_sf"/>
</dbReference>
<evidence type="ECO:0000313" key="9">
    <source>
        <dbReference type="Proteomes" id="UP001438707"/>
    </source>
</evidence>
<dbReference type="InterPro" id="IPR010971">
    <property type="entry name" value="UbiH/COQ6"/>
</dbReference>
<comment type="caution">
    <text evidence="8">The sequence shown here is derived from an EMBL/GenBank/DDBJ whole genome shotgun (WGS) entry which is preliminary data.</text>
</comment>
<dbReference type="EMBL" id="JALJOS010000037">
    <property type="protein sequence ID" value="KAK9821489.1"/>
    <property type="molecule type" value="Genomic_DNA"/>
</dbReference>
<keyword evidence="3" id="KW-0285">Flavoprotein</keyword>
<keyword evidence="6" id="KW-0503">Monooxygenase</keyword>
<gene>
    <name evidence="8" type="ORF">WJX74_001614</name>
</gene>
<dbReference type="PANTHER" id="PTHR43876">
    <property type="entry name" value="UBIQUINONE BIOSYNTHESIS MONOOXYGENASE COQ6, MITOCHONDRIAL"/>
    <property type="match status" value="1"/>
</dbReference>
<proteinExistence type="inferred from homology"/>
<feature type="domain" description="FAD-binding" evidence="7">
    <location>
        <begin position="32"/>
        <end position="256"/>
    </location>
</feature>
<dbReference type="GO" id="GO:0005739">
    <property type="term" value="C:mitochondrion"/>
    <property type="evidence" value="ECO:0007669"/>
    <property type="project" value="TreeGrafter"/>
</dbReference>
<keyword evidence="5" id="KW-0560">Oxidoreductase</keyword>
<evidence type="ECO:0000256" key="5">
    <source>
        <dbReference type="ARBA" id="ARBA00023002"/>
    </source>
</evidence>
<dbReference type="GO" id="GO:0004497">
    <property type="term" value="F:monooxygenase activity"/>
    <property type="evidence" value="ECO:0007669"/>
    <property type="project" value="UniProtKB-KW"/>
</dbReference>
<reference evidence="8 9" key="1">
    <citation type="journal article" date="2024" name="Nat. Commun.">
        <title>Phylogenomics reveals the evolutionary origins of lichenization in chlorophyte algae.</title>
        <authorList>
            <person name="Puginier C."/>
            <person name="Libourel C."/>
            <person name="Otte J."/>
            <person name="Skaloud P."/>
            <person name="Haon M."/>
            <person name="Grisel S."/>
            <person name="Petersen M."/>
            <person name="Berrin J.G."/>
            <person name="Delaux P.M."/>
            <person name="Dal Grande F."/>
            <person name="Keller J."/>
        </authorList>
    </citation>
    <scope>NUCLEOTIDE SEQUENCE [LARGE SCALE GENOMIC DNA]</scope>
    <source>
        <strain evidence="8 9">SAG 2145</strain>
    </source>
</reference>
<comment type="similarity">
    <text evidence="2">Belongs to the UbiH/COQ6 family.</text>
</comment>
<dbReference type="InterPro" id="IPR002938">
    <property type="entry name" value="FAD-bd"/>
</dbReference>
<comment type="cofactor">
    <cofactor evidence="1">
        <name>FAD</name>
        <dbReference type="ChEBI" id="CHEBI:57692"/>
    </cofactor>
</comment>
<evidence type="ECO:0000256" key="3">
    <source>
        <dbReference type="ARBA" id="ARBA00022630"/>
    </source>
</evidence>
<dbReference type="GO" id="GO:0016705">
    <property type="term" value="F:oxidoreductase activity, acting on paired donors, with incorporation or reduction of molecular oxygen"/>
    <property type="evidence" value="ECO:0007669"/>
    <property type="project" value="InterPro"/>
</dbReference>
<dbReference type="Pfam" id="PF01494">
    <property type="entry name" value="FAD_binding_3"/>
    <property type="match status" value="2"/>
</dbReference>
<dbReference type="GO" id="GO:0006744">
    <property type="term" value="P:ubiquinone biosynthetic process"/>
    <property type="evidence" value="ECO:0007669"/>
    <property type="project" value="InterPro"/>
</dbReference>
<evidence type="ECO:0000256" key="1">
    <source>
        <dbReference type="ARBA" id="ARBA00001974"/>
    </source>
</evidence>
<dbReference type="GO" id="GO:0071949">
    <property type="term" value="F:FAD binding"/>
    <property type="evidence" value="ECO:0007669"/>
    <property type="project" value="InterPro"/>
</dbReference>
<protein>
    <recommendedName>
        <fullName evidence="7">FAD-binding domain-containing protein</fullName>
    </recommendedName>
</protein>
<organism evidence="8 9">
    <name type="scientific">Apatococcus lobatus</name>
    <dbReference type="NCBI Taxonomy" id="904363"/>
    <lineage>
        <taxon>Eukaryota</taxon>
        <taxon>Viridiplantae</taxon>
        <taxon>Chlorophyta</taxon>
        <taxon>core chlorophytes</taxon>
        <taxon>Trebouxiophyceae</taxon>
        <taxon>Chlorellales</taxon>
        <taxon>Chlorellaceae</taxon>
        <taxon>Apatococcus</taxon>
    </lineage>
</organism>
<dbReference type="FunFam" id="3.50.50.60:FF:000021">
    <property type="entry name" value="Ubiquinone biosynthesis monooxygenase COQ6"/>
    <property type="match status" value="1"/>
</dbReference>
<dbReference type="Gene3D" id="3.50.50.60">
    <property type="entry name" value="FAD/NAD(P)-binding domain"/>
    <property type="match status" value="2"/>
</dbReference>
<evidence type="ECO:0000256" key="6">
    <source>
        <dbReference type="ARBA" id="ARBA00023033"/>
    </source>
</evidence>
<sequence length="417" mass="44210">MIGTALAAALGSNPLTSAMNIALLDRQAPAKVDQRLSSVPENRVSTIAPATIRILQQAGSWPHVQPPNSAAFSNMQVWDSAGTGHVEYHADLLGADILGHVVENSVLIRALTQKLPASVTSLQPASVEAIHLPGFSSTEQQGGSQLATVSLEDGRHIRTRLLVAADGARSRMRSLAKLRTVQWMYNQKGLVATVRTAEPHATAWQRFLPTGPLALLPVRHGYSNIVWSTSPAHAAELEASSPAGFVAAVNEALQTAPTQPSSGLASMQSFLQPGKSMTVPPLVSELAGDAPRSFPLALCHAGRYVRPRFALIGDAAHAVHPLAGQGVNLGFGDVHCLAQALAAASESGTDIGSLAFLEELYERPRQQANVTMMGGLDMLKRLFTPQQGMLASFRNFGLDAVNASPMMKKQIMSYAMG</sequence>
<dbReference type="InterPro" id="IPR018168">
    <property type="entry name" value="Ubi_Hdrlase_CS"/>
</dbReference>
<dbReference type="GO" id="GO:0016120">
    <property type="term" value="P:carotene biosynthetic process"/>
    <property type="evidence" value="ECO:0007669"/>
    <property type="project" value="TreeGrafter"/>
</dbReference>
<dbReference type="NCBIfam" id="TIGR01988">
    <property type="entry name" value="Ubi-OHases"/>
    <property type="match status" value="1"/>
</dbReference>